<evidence type="ECO:0000256" key="1">
    <source>
        <dbReference type="SAM" id="MobiDB-lite"/>
    </source>
</evidence>
<name>A0ABT5YV69_9ACTN</name>
<evidence type="ECO:0000313" key="4">
    <source>
        <dbReference type="Proteomes" id="UP001220022"/>
    </source>
</evidence>
<gene>
    <name evidence="3" type="ORF">P2L57_07100</name>
</gene>
<evidence type="ECO:0000259" key="2">
    <source>
        <dbReference type="Pfam" id="PF13625"/>
    </source>
</evidence>
<proteinExistence type="predicted"/>
<dbReference type="RefSeq" id="WP_275810006.1">
    <property type="nucleotide sequence ID" value="NZ_BAAANM010000035.1"/>
</dbReference>
<protein>
    <submittedName>
        <fullName evidence="3">Helicase-associated domain-containing protein</fullName>
    </submittedName>
</protein>
<keyword evidence="3" id="KW-0347">Helicase</keyword>
<feature type="region of interest" description="Disordered" evidence="1">
    <location>
        <begin position="392"/>
        <end position="419"/>
    </location>
</feature>
<accession>A0ABT5YV69</accession>
<organism evidence="3 4">
    <name type="scientific">Streptantibioticus ferralitis</name>
    <dbReference type="NCBI Taxonomy" id="236510"/>
    <lineage>
        <taxon>Bacteria</taxon>
        <taxon>Bacillati</taxon>
        <taxon>Actinomycetota</taxon>
        <taxon>Actinomycetes</taxon>
        <taxon>Kitasatosporales</taxon>
        <taxon>Streptomycetaceae</taxon>
        <taxon>Streptantibioticus</taxon>
    </lineage>
</organism>
<dbReference type="Pfam" id="PF13625">
    <property type="entry name" value="Helicase_C_3"/>
    <property type="match status" value="1"/>
</dbReference>
<keyword evidence="3" id="KW-0067">ATP-binding</keyword>
<dbReference type="InterPro" id="IPR032830">
    <property type="entry name" value="XPB/Ssl2_N"/>
</dbReference>
<feature type="domain" description="Helicase XPB/Ssl2 N-terminal" evidence="2">
    <location>
        <begin position="605"/>
        <end position="726"/>
    </location>
</feature>
<keyword evidence="3" id="KW-0547">Nucleotide-binding</keyword>
<dbReference type="EMBL" id="JARHTQ010000003">
    <property type="protein sequence ID" value="MDF2255499.1"/>
    <property type="molecule type" value="Genomic_DNA"/>
</dbReference>
<feature type="region of interest" description="Disordered" evidence="1">
    <location>
        <begin position="767"/>
        <end position="790"/>
    </location>
</feature>
<dbReference type="Proteomes" id="UP001220022">
    <property type="component" value="Unassembled WGS sequence"/>
</dbReference>
<evidence type="ECO:0000313" key="3">
    <source>
        <dbReference type="EMBL" id="MDF2255499.1"/>
    </source>
</evidence>
<sequence length="801" mass="84310">MKSATALKSWLAGRTREQLAELLEQRELPQAAAYGRDGLATLGQLADHLLTASSVSRALRDVSLGDLQVLVAVAQLAERVHGPLPTGGTAEPGQFGYPARAEQDPAERAVPREQLLDWLADGPEQRAAAEDALERLTTRALVLPAHAAKVSVPMLFHQQAAELQGLGGPVDSLLSAAFNAAEIHRISDGLGLPKARTRDVAKRQITALLSDPQQVREVAAGAPGEARELLDKLVAGPARLRTRCFTTQYGYYSGPNSKFLFRPGGSGDPGTDWLAARGLVVPVGTDLAELPYEVGRALRDDDARPAFQPAPPPVTSLVPLPRTAAGEAHSAAASAASRVELLLRTTAAQPLAVRKAGGIAVRDTKRLAKAISAPEQQTRLWLDLAANADLIAPHRDEPSPARGRNRRPGPPPPARMLPTDRYDDWLAASPADRLLPLLATWAIIPEVFSYWPDADETPVALISPQDPVAVPLRHALLAALAQLPPRHGPAPDSGGTPTPKAVAELLACAEWFQPAIAGLGQDAVARALATLDEAGLLGVVAHGALTPVGHAVLALLNAGAARHFPAIPGAGPDLTKHPQLAAAVQALAETLSQLLPPPQTTARFQADLTVTVTGAASPELTELLSAVADRESEGHAVVWRISPATLRRAFDNGLAADDLLERLAAVSEGGATLPQPLEYTINDTARTHGRMRVVRSACCIRSDDETLITELSKARTLAKLALRKIAPTVLISTAAPDTTLATLRTAGYAPVLEAETGTTIIERAPDERAASTMPSLAQARHHHGPGPQTAPALAAKLLATR</sequence>
<comment type="caution">
    <text evidence="3">The sequence shown here is derived from an EMBL/GenBank/DDBJ whole genome shotgun (WGS) entry which is preliminary data.</text>
</comment>
<dbReference type="GO" id="GO:0004386">
    <property type="term" value="F:helicase activity"/>
    <property type="evidence" value="ECO:0007669"/>
    <property type="project" value="UniProtKB-KW"/>
</dbReference>
<reference evidence="3 4" key="1">
    <citation type="submission" date="2023-03" db="EMBL/GenBank/DDBJ databases">
        <title>Draft genome sequence of type strain Streptomyces ferralitis JCM 14344.</title>
        <authorList>
            <person name="Klaysubun C."/>
            <person name="Duangmal K."/>
        </authorList>
    </citation>
    <scope>NUCLEOTIDE SEQUENCE [LARGE SCALE GENOMIC DNA]</scope>
    <source>
        <strain evidence="3 4">JCM 14344</strain>
    </source>
</reference>
<keyword evidence="4" id="KW-1185">Reference proteome</keyword>
<keyword evidence="3" id="KW-0378">Hydrolase</keyword>